<dbReference type="Gene3D" id="3.40.630.40">
    <property type="entry name" value="Zn-dependent exopeptidases"/>
    <property type="match status" value="1"/>
</dbReference>
<dbReference type="EMBL" id="BAAAMR010000056">
    <property type="protein sequence ID" value="GAA2151171.1"/>
    <property type="molecule type" value="Genomic_DNA"/>
</dbReference>
<dbReference type="PROSITE" id="PS51257">
    <property type="entry name" value="PROKAR_LIPOPROTEIN"/>
    <property type="match status" value="1"/>
</dbReference>
<feature type="chain" id="PRO_5046296408" evidence="3">
    <location>
        <begin position="23"/>
        <end position="280"/>
    </location>
</feature>
<keyword evidence="3" id="KW-0732">Signal</keyword>
<evidence type="ECO:0000259" key="4">
    <source>
        <dbReference type="SMART" id="SM00646"/>
    </source>
</evidence>
<protein>
    <submittedName>
        <fullName evidence="5">N-acetylmuramoyl-L-alanine amidase</fullName>
    </submittedName>
</protein>
<evidence type="ECO:0000256" key="1">
    <source>
        <dbReference type="ARBA" id="ARBA00022801"/>
    </source>
</evidence>
<evidence type="ECO:0000256" key="3">
    <source>
        <dbReference type="SAM" id="SignalP"/>
    </source>
</evidence>
<gene>
    <name evidence="5" type="ORF">GCM10009727_56050</name>
</gene>
<dbReference type="InterPro" id="IPR002508">
    <property type="entry name" value="MurNAc-LAA_cat"/>
</dbReference>
<accession>A0ABN3A1C2</accession>
<feature type="compositionally biased region" description="Low complexity" evidence="2">
    <location>
        <begin position="29"/>
        <end position="57"/>
    </location>
</feature>
<dbReference type="Pfam" id="PF01520">
    <property type="entry name" value="Amidase_3"/>
    <property type="match status" value="1"/>
</dbReference>
<keyword evidence="1" id="KW-0378">Hydrolase</keyword>
<dbReference type="SMART" id="SM00646">
    <property type="entry name" value="Ami_3"/>
    <property type="match status" value="1"/>
</dbReference>
<keyword evidence="6" id="KW-1185">Reference proteome</keyword>
<name>A0ABN3A1C2_9ACTN</name>
<organism evidence="5 6">
    <name type="scientific">Actinomadura napierensis</name>
    <dbReference type="NCBI Taxonomy" id="267854"/>
    <lineage>
        <taxon>Bacteria</taxon>
        <taxon>Bacillati</taxon>
        <taxon>Actinomycetota</taxon>
        <taxon>Actinomycetes</taxon>
        <taxon>Streptosporangiales</taxon>
        <taxon>Thermomonosporaceae</taxon>
        <taxon>Actinomadura</taxon>
    </lineage>
</organism>
<dbReference type="PANTHER" id="PTHR30404:SF0">
    <property type="entry name" value="N-ACETYLMURAMOYL-L-ALANINE AMIDASE AMIC"/>
    <property type="match status" value="1"/>
</dbReference>
<evidence type="ECO:0000256" key="2">
    <source>
        <dbReference type="SAM" id="MobiDB-lite"/>
    </source>
</evidence>
<comment type="caution">
    <text evidence="5">The sequence shown here is derived from an EMBL/GenBank/DDBJ whole genome shotgun (WGS) entry which is preliminary data.</text>
</comment>
<dbReference type="InterPro" id="IPR050695">
    <property type="entry name" value="N-acetylmuramoyl_amidase_3"/>
</dbReference>
<dbReference type="SUPFAM" id="SSF53187">
    <property type="entry name" value="Zn-dependent exopeptidases"/>
    <property type="match status" value="1"/>
</dbReference>
<dbReference type="PANTHER" id="PTHR30404">
    <property type="entry name" value="N-ACETYLMURAMOYL-L-ALANINE AMIDASE"/>
    <property type="match status" value="1"/>
</dbReference>
<sequence>MRIQRGGPAVAGLALCFGALVACGGSSGGKASPAGDTAAPPTAGATTGTSAGGPASPKTSGGRPLAGKVIVIDPGHNGGNASHPREIAKQVYVGNGTKECDTTGTDTVAGYSEHAFTWDVSNRLAKVLRSEGAKVTLTRKNDTGVGPCVTQRAAAGNDAHADAAISIHGDGASASGHGFHIIEPLAVGKNAKIVAPSAKLGTALRDAYHSGTGISYSTYLGTKAIDKRSDLGGLNMSTVPKVFIECGNMRNKGDAAKMSSASFRQRMADSLAKGFENYLK</sequence>
<feature type="domain" description="MurNAc-LAA" evidence="4">
    <location>
        <begin position="153"/>
        <end position="276"/>
    </location>
</feature>
<dbReference type="Proteomes" id="UP001501020">
    <property type="component" value="Unassembled WGS sequence"/>
</dbReference>
<reference evidence="5 6" key="1">
    <citation type="journal article" date="2019" name="Int. J. Syst. Evol. Microbiol.">
        <title>The Global Catalogue of Microorganisms (GCM) 10K type strain sequencing project: providing services to taxonomists for standard genome sequencing and annotation.</title>
        <authorList>
            <consortium name="The Broad Institute Genomics Platform"/>
            <consortium name="The Broad Institute Genome Sequencing Center for Infectious Disease"/>
            <person name="Wu L."/>
            <person name="Ma J."/>
        </authorList>
    </citation>
    <scope>NUCLEOTIDE SEQUENCE [LARGE SCALE GENOMIC DNA]</scope>
    <source>
        <strain evidence="5 6">JCM 13850</strain>
    </source>
</reference>
<evidence type="ECO:0000313" key="5">
    <source>
        <dbReference type="EMBL" id="GAA2151171.1"/>
    </source>
</evidence>
<feature type="region of interest" description="Disordered" evidence="2">
    <location>
        <begin position="29"/>
        <end position="64"/>
    </location>
</feature>
<dbReference type="RefSeq" id="WP_344273369.1">
    <property type="nucleotide sequence ID" value="NZ_BAAAMR010000056.1"/>
</dbReference>
<evidence type="ECO:0000313" key="6">
    <source>
        <dbReference type="Proteomes" id="UP001501020"/>
    </source>
</evidence>
<feature type="signal peptide" evidence="3">
    <location>
        <begin position="1"/>
        <end position="22"/>
    </location>
</feature>
<dbReference type="CDD" id="cd02696">
    <property type="entry name" value="MurNAc-LAA"/>
    <property type="match status" value="1"/>
</dbReference>
<proteinExistence type="predicted"/>